<protein>
    <submittedName>
        <fullName evidence="9">ABC transporter ATP-binding protein</fullName>
    </submittedName>
</protein>
<evidence type="ECO:0000313" key="9">
    <source>
        <dbReference type="EMBL" id="NGP18823.1"/>
    </source>
</evidence>
<keyword evidence="3" id="KW-0813">Transport</keyword>
<dbReference type="PANTHER" id="PTHR43297:SF2">
    <property type="entry name" value="DIPEPTIDE TRANSPORT ATP-BINDING PROTEIN DPPD"/>
    <property type="match status" value="1"/>
</dbReference>
<evidence type="ECO:0000256" key="1">
    <source>
        <dbReference type="ARBA" id="ARBA00004417"/>
    </source>
</evidence>
<dbReference type="InterPro" id="IPR027417">
    <property type="entry name" value="P-loop_NTPase"/>
</dbReference>
<keyword evidence="7" id="KW-0472">Membrane</keyword>
<dbReference type="InterPro" id="IPR003593">
    <property type="entry name" value="AAA+_ATPase"/>
</dbReference>
<reference evidence="9 10" key="2">
    <citation type="submission" date="2020-03" db="EMBL/GenBank/DDBJ databases">
        <title>Devosia chinhatensis sp. nov., isolated from a hexachlorocyclohexane (HCH) dump site in India.</title>
        <authorList>
            <person name="Kumar M."/>
            <person name="Lal R."/>
        </authorList>
    </citation>
    <scope>NUCLEOTIDE SEQUENCE [LARGE SCALE GENOMIC DNA]</scope>
    <source>
        <strain evidence="9 10">H239</strain>
    </source>
</reference>
<feature type="domain" description="AAA+ ATPase" evidence="8">
    <location>
        <begin position="32"/>
        <end position="139"/>
    </location>
</feature>
<dbReference type="GO" id="GO:0005524">
    <property type="term" value="F:ATP binding"/>
    <property type="evidence" value="ECO:0007669"/>
    <property type="project" value="UniProtKB-KW"/>
</dbReference>
<dbReference type="PANTHER" id="PTHR43297">
    <property type="entry name" value="OLIGOPEPTIDE TRANSPORT ATP-BINDING PROTEIN APPD"/>
    <property type="match status" value="1"/>
</dbReference>
<dbReference type="AlphaFoldDB" id="A0A6M1SWX9"/>
<comment type="similarity">
    <text evidence="2">Belongs to the ABC transporter superfamily.</text>
</comment>
<gene>
    <name evidence="9" type="ORF">G5575_15195</name>
</gene>
<evidence type="ECO:0000256" key="5">
    <source>
        <dbReference type="ARBA" id="ARBA00022741"/>
    </source>
</evidence>
<evidence type="ECO:0000259" key="8">
    <source>
        <dbReference type="SMART" id="SM00382"/>
    </source>
</evidence>
<dbReference type="SUPFAM" id="SSF52540">
    <property type="entry name" value="P-loop containing nucleoside triphosphate hydrolases"/>
    <property type="match status" value="1"/>
</dbReference>
<comment type="subcellular location">
    <subcellularLocation>
        <location evidence="1">Cell inner membrane</location>
        <topology evidence="1">Peripheral membrane protein</topology>
    </subcellularLocation>
</comment>
<organism evidence="9 10">
    <name type="scientific">Devosia aurantiaca</name>
    <dbReference type="NCBI Taxonomy" id="2714858"/>
    <lineage>
        <taxon>Bacteria</taxon>
        <taxon>Pseudomonadati</taxon>
        <taxon>Pseudomonadota</taxon>
        <taxon>Alphaproteobacteria</taxon>
        <taxon>Hyphomicrobiales</taxon>
        <taxon>Devosiaceae</taxon>
        <taxon>Devosia</taxon>
    </lineage>
</organism>
<reference evidence="9 10" key="1">
    <citation type="submission" date="2020-02" db="EMBL/GenBank/DDBJ databases">
        <authorList>
            <person name="Khan S.A."/>
            <person name="Jeon C.O."/>
            <person name="Chun B.H."/>
        </authorList>
    </citation>
    <scope>NUCLEOTIDE SEQUENCE [LARGE SCALE GENOMIC DNA]</scope>
    <source>
        <strain evidence="9 10">H239</strain>
    </source>
</reference>
<evidence type="ECO:0000256" key="2">
    <source>
        <dbReference type="ARBA" id="ARBA00005417"/>
    </source>
</evidence>
<dbReference type="SMART" id="SM00382">
    <property type="entry name" value="AAA"/>
    <property type="match status" value="1"/>
</dbReference>
<accession>A0A6M1SWX9</accession>
<sequence length="162" mass="17929">MPILSVQHLTTQLRRAGQWNTVVNDVSFDIDANETVAVVGESGSGKSVTALSIMGLLPERVSKITGRVLLDGEDLLRFDEKRMQSLRGNKIGMIFQEPMTSLNPVLTVGRQIAETLIRHRGLSRRDAKTQTIQLLDRVRIPAASRRYDEFPHQLSGACCSAS</sequence>
<comment type="caution">
    <text evidence="9">The sequence shown here is derived from an EMBL/GenBank/DDBJ whole genome shotgun (WGS) entry which is preliminary data.</text>
</comment>
<proteinExistence type="inferred from homology"/>
<dbReference type="Proteomes" id="UP000474802">
    <property type="component" value="Unassembled WGS sequence"/>
</dbReference>
<evidence type="ECO:0000256" key="4">
    <source>
        <dbReference type="ARBA" id="ARBA00022475"/>
    </source>
</evidence>
<dbReference type="Pfam" id="PF00005">
    <property type="entry name" value="ABC_tran"/>
    <property type="match status" value="1"/>
</dbReference>
<dbReference type="InterPro" id="IPR003439">
    <property type="entry name" value="ABC_transporter-like_ATP-bd"/>
</dbReference>
<evidence type="ECO:0000313" key="10">
    <source>
        <dbReference type="Proteomes" id="UP000474802"/>
    </source>
</evidence>
<evidence type="ECO:0000256" key="3">
    <source>
        <dbReference type="ARBA" id="ARBA00022448"/>
    </source>
</evidence>
<dbReference type="Gene3D" id="3.40.50.300">
    <property type="entry name" value="P-loop containing nucleotide triphosphate hydrolases"/>
    <property type="match status" value="1"/>
</dbReference>
<dbReference type="GO" id="GO:0005886">
    <property type="term" value="C:plasma membrane"/>
    <property type="evidence" value="ECO:0007669"/>
    <property type="project" value="UniProtKB-SubCell"/>
</dbReference>
<keyword evidence="6 9" id="KW-0067">ATP-binding</keyword>
<keyword evidence="4" id="KW-1003">Cell membrane</keyword>
<evidence type="ECO:0000256" key="7">
    <source>
        <dbReference type="ARBA" id="ARBA00023136"/>
    </source>
</evidence>
<evidence type="ECO:0000256" key="6">
    <source>
        <dbReference type="ARBA" id="ARBA00022840"/>
    </source>
</evidence>
<keyword evidence="10" id="KW-1185">Reference proteome</keyword>
<name>A0A6M1SWX9_9HYPH</name>
<keyword evidence="5" id="KW-0547">Nucleotide-binding</keyword>
<dbReference type="InterPro" id="IPR050388">
    <property type="entry name" value="ABC_Ni/Peptide_Import"/>
</dbReference>
<dbReference type="EMBL" id="JAALFG010000003">
    <property type="protein sequence ID" value="NGP18823.1"/>
    <property type="molecule type" value="Genomic_DNA"/>
</dbReference>
<dbReference type="GO" id="GO:0016887">
    <property type="term" value="F:ATP hydrolysis activity"/>
    <property type="evidence" value="ECO:0007669"/>
    <property type="project" value="InterPro"/>
</dbReference>